<evidence type="ECO:0000313" key="1">
    <source>
        <dbReference type="EMBL" id="SVB71488.1"/>
    </source>
</evidence>
<proteinExistence type="predicted"/>
<sequence>VELHEMYEIGCTDILKNRFSDTHQISEIEGQCRSIEDWPNQLNFLRPFFPNKILLHFMDEGRPCPMNWLYMKPKST</sequence>
<name>A0A382G8C6_9ZZZZ</name>
<accession>A0A382G8C6</accession>
<dbReference type="EMBL" id="UINC01054139">
    <property type="protein sequence ID" value="SVB71488.1"/>
    <property type="molecule type" value="Genomic_DNA"/>
</dbReference>
<organism evidence="1">
    <name type="scientific">marine metagenome</name>
    <dbReference type="NCBI Taxonomy" id="408172"/>
    <lineage>
        <taxon>unclassified sequences</taxon>
        <taxon>metagenomes</taxon>
        <taxon>ecological metagenomes</taxon>
    </lineage>
</organism>
<gene>
    <name evidence="1" type="ORF">METZ01_LOCUS224342</name>
</gene>
<reference evidence="1" key="1">
    <citation type="submission" date="2018-05" db="EMBL/GenBank/DDBJ databases">
        <authorList>
            <person name="Lanie J.A."/>
            <person name="Ng W.-L."/>
            <person name="Kazmierczak K.M."/>
            <person name="Andrzejewski T.M."/>
            <person name="Davidsen T.M."/>
            <person name="Wayne K.J."/>
            <person name="Tettelin H."/>
            <person name="Glass J.I."/>
            <person name="Rusch D."/>
            <person name="Podicherti R."/>
            <person name="Tsui H.-C.T."/>
            <person name="Winkler M.E."/>
        </authorList>
    </citation>
    <scope>NUCLEOTIDE SEQUENCE</scope>
</reference>
<protein>
    <submittedName>
        <fullName evidence="1">Uncharacterized protein</fullName>
    </submittedName>
</protein>
<dbReference type="AlphaFoldDB" id="A0A382G8C6"/>
<feature type="non-terminal residue" evidence="1">
    <location>
        <position position="1"/>
    </location>
</feature>